<comment type="caution">
    <text evidence="2">The sequence shown here is derived from an EMBL/GenBank/DDBJ whole genome shotgun (WGS) entry which is preliminary data.</text>
</comment>
<keyword evidence="1" id="KW-0472">Membrane</keyword>
<evidence type="ECO:0000313" key="2">
    <source>
        <dbReference type="EMBL" id="KZS13283.1"/>
    </source>
</evidence>
<proteinExistence type="predicted"/>
<keyword evidence="1" id="KW-1133">Transmembrane helix</keyword>
<protein>
    <submittedName>
        <fullName evidence="2">Uncharacterized protein</fullName>
    </submittedName>
</protein>
<evidence type="ECO:0000256" key="1">
    <source>
        <dbReference type="SAM" id="Phobius"/>
    </source>
</evidence>
<dbReference type="AlphaFoldDB" id="A0A164WI21"/>
<keyword evidence="1" id="KW-0812">Transmembrane</keyword>
<evidence type="ECO:0000313" key="3">
    <source>
        <dbReference type="Proteomes" id="UP000076858"/>
    </source>
</evidence>
<dbReference type="EMBL" id="LRGB01001253">
    <property type="protein sequence ID" value="KZS13283.1"/>
    <property type="molecule type" value="Genomic_DNA"/>
</dbReference>
<reference evidence="2 3" key="1">
    <citation type="submission" date="2016-03" db="EMBL/GenBank/DDBJ databases">
        <title>EvidentialGene: Evidence-directed Construction of Genes on Genomes.</title>
        <authorList>
            <person name="Gilbert D.G."/>
            <person name="Choi J.-H."/>
            <person name="Mockaitis K."/>
            <person name="Colbourne J."/>
            <person name="Pfrender M."/>
        </authorList>
    </citation>
    <scope>NUCLEOTIDE SEQUENCE [LARGE SCALE GENOMIC DNA]</scope>
    <source>
        <strain evidence="2 3">Xinb3</strain>
        <tissue evidence="2">Complete organism</tissue>
    </source>
</reference>
<accession>A0A164WI21</accession>
<sequence>MLRSEYSRHLPLLPTNTIPHTHQHPYSNMSSNSIHQLLFPRSGSLTTLVFLVVMAVLAIYATSAQADGDVMGGGEGGEMTAMADAIKYLQGLDKVYGQAARPSIRGGKIVQLLQLKQLDRRYDNSLVRPRFGKRGRLPYFDLEYLPVHPQHAY</sequence>
<name>A0A164WI21_9CRUS</name>
<gene>
    <name evidence="2" type="ORF">APZ42_021757</name>
</gene>
<organism evidence="2 3">
    <name type="scientific">Daphnia magna</name>
    <dbReference type="NCBI Taxonomy" id="35525"/>
    <lineage>
        <taxon>Eukaryota</taxon>
        <taxon>Metazoa</taxon>
        <taxon>Ecdysozoa</taxon>
        <taxon>Arthropoda</taxon>
        <taxon>Crustacea</taxon>
        <taxon>Branchiopoda</taxon>
        <taxon>Diplostraca</taxon>
        <taxon>Cladocera</taxon>
        <taxon>Anomopoda</taxon>
        <taxon>Daphniidae</taxon>
        <taxon>Daphnia</taxon>
    </lineage>
</organism>
<dbReference type="Proteomes" id="UP000076858">
    <property type="component" value="Unassembled WGS sequence"/>
</dbReference>
<feature type="transmembrane region" description="Helical" evidence="1">
    <location>
        <begin position="38"/>
        <end position="61"/>
    </location>
</feature>
<keyword evidence="3" id="KW-1185">Reference proteome</keyword>